<proteinExistence type="predicted"/>
<evidence type="ECO:0000313" key="2">
    <source>
        <dbReference type="Proteomes" id="UP001156666"/>
    </source>
</evidence>
<dbReference type="AlphaFoldDB" id="A0AA37WGX4"/>
<organism evidence="1 2">
    <name type="scientific">Portibacter lacus</name>
    <dbReference type="NCBI Taxonomy" id="1099794"/>
    <lineage>
        <taxon>Bacteria</taxon>
        <taxon>Pseudomonadati</taxon>
        <taxon>Bacteroidota</taxon>
        <taxon>Saprospiria</taxon>
        <taxon>Saprospirales</taxon>
        <taxon>Haliscomenobacteraceae</taxon>
        <taxon>Portibacter</taxon>
    </lineage>
</organism>
<comment type="caution">
    <text evidence="1">The sequence shown here is derived from an EMBL/GenBank/DDBJ whole genome shotgun (WGS) entry which is preliminary data.</text>
</comment>
<sequence>MISFDLLGSDLTIFRNDVFAAQIKEKAKDRPVVFLDSYQDPSRYSWYNSGSLSHTFNQAHKRKNQFNIWMQDTLMNGQEVYVYAPEKYKIPEFITYRSFDKLKVKVDRDSVVVIENPYHYSFTFSEDAYQVYLVLFQDKRVVKYVPFNLEQEITVPKNSLTELHSLPEMPNDGDYDAYGCAVSIAPWPRAAVYYRYKLVE</sequence>
<evidence type="ECO:0000313" key="1">
    <source>
        <dbReference type="EMBL" id="GLR18674.1"/>
    </source>
</evidence>
<reference evidence="1" key="2">
    <citation type="submission" date="2023-01" db="EMBL/GenBank/DDBJ databases">
        <title>Draft genome sequence of Portibacter lacus strain NBRC 108769.</title>
        <authorList>
            <person name="Sun Q."/>
            <person name="Mori K."/>
        </authorList>
    </citation>
    <scope>NUCLEOTIDE SEQUENCE</scope>
    <source>
        <strain evidence="1">NBRC 108769</strain>
    </source>
</reference>
<name>A0AA37WGX4_9BACT</name>
<keyword evidence="2" id="KW-1185">Reference proteome</keyword>
<gene>
    <name evidence="1" type="ORF">GCM10007940_32900</name>
</gene>
<dbReference type="EMBL" id="BSOH01000021">
    <property type="protein sequence ID" value="GLR18674.1"/>
    <property type="molecule type" value="Genomic_DNA"/>
</dbReference>
<reference evidence="1" key="1">
    <citation type="journal article" date="2014" name="Int. J. Syst. Evol. Microbiol.">
        <title>Complete genome sequence of Corynebacterium casei LMG S-19264T (=DSM 44701T), isolated from a smear-ripened cheese.</title>
        <authorList>
            <consortium name="US DOE Joint Genome Institute (JGI-PGF)"/>
            <person name="Walter F."/>
            <person name="Albersmeier A."/>
            <person name="Kalinowski J."/>
            <person name="Ruckert C."/>
        </authorList>
    </citation>
    <scope>NUCLEOTIDE SEQUENCE</scope>
    <source>
        <strain evidence="1">NBRC 108769</strain>
    </source>
</reference>
<accession>A0AA37WGX4</accession>
<dbReference type="Proteomes" id="UP001156666">
    <property type="component" value="Unassembled WGS sequence"/>
</dbReference>
<protein>
    <submittedName>
        <fullName evidence="1">Uncharacterized protein</fullName>
    </submittedName>
</protein>